<dbReference type="Proteomes" id="UP001589700">
    <property type="component" value="Unassembled WGS sequence"/>
</dbReference>
<evidence type="ECO:0000259" key="1">
    <source>
        <dbReference type="Pfam" id="PF08818"/>
    </source>
</evidence>
<dbReference type="SUPFAM" id="SSF159888">
    <property type="entry name" value="YdhG-like"/>
    <property type="match status" value="1"/>
</dbReference>
<organism evidence="2 3">
    <name type="scientific">Dietzia aerolata</name>
    <dbReference type="NCBI Taxonomy" id="595984"/>
    <lineage>
        <taxon>Bacteria</taxon>
        <taxon>Bacillati</taxon>
        <taxon>Actinomycetota</taxon>
        <taxon>Actinomycetes</taxon>
        <taxon>Mycobacteriales</taxon>
        <taxon>Dietziaceae</taxon>
        <taxon>Dietzia</taxon>
    </lineage>
</organism>
<name>A0ABV5JQC8_9ACTN</name>
<dbReference type="Gene3D" id="3.90.1150.200">
    <property type="match status" value="1"/>
</dbReference>
<dbReference type="Pfam" id="PF08818">
    <property type="entry name" value="DUF1801"/>
    <property type="match status" value="1"/>
</dbReference>
<dbReference type="InterPro" id="IPR014922">
    <property type="entry name" value="YdhG-like"/>
</dbReference>
<protein>
    <submittedName>
        <fullName evidence="2">Iron chaperone</fullName>
    </submittedName>
</protein>
<evidence type="ECO:0000313" key="3">
    <source>
        <dbReference type="Proteomes" id="UP001589700"/>
    </source>
</evidence>
<accession>A0ABV5JQC8</accession>
<comment type="caution">
    <text evidence="2">The sequence shown here is derived from an EMBL/GenBank/DDBJ whole genome shotgun (WGS) entry which is preliminary data.</text>
</comment>
<dbReference type="EMBL" id="JBHMDY010000004">
    <property type="protein sequence ID" value="MFB9259969.1"/>
    <property type="molecule type" value="Genomic_DNA"/>
</dbReference>
<reference evidence="2 3" key="1">
    <citation type="submission" date="2024-09" db="EMBL/GenBank/DDBJ databases">
        <authorList>
            <person name="Sun Q."/>
            <person name="Mori K."/>
        </authorList>
    </citation>
    <scope>NUCLEOTIDE SEQUENCE [LARGE SCALE GENOMIC DNA]</scope>
    <source>
        <strain evidence="2 3">CCM 7659</strain>
    </source>
</reference>
<keyword evidence="3" id="KW-1185">Reference proteome</keyword>
<gene>
    <name evidence="2" type="ORF">ACFFVD_09150</name>
</gene>
<sequence length="121" mass="13641">MSRPESVDVYLAGFDEPRAERLREIRALCVAAAPSAEETLKWGAPAYVDDTILFQFAGYKSHCNLVLTPSTREAFDGDFGDFDTGKGTLKFPDTATLPNDLIRRMLDYRVTEWSENGVQWM</sequence>
<feature type="domain" description="YdhG-like" evidence="1">
    <location>
        <begin position="18"/>
        <end position="109"/>
    </location>
</feature>
<evidence type="ECO:0000313" key="2">
    <source>
        <dbReference type="EMBL" id="MFB9259969.1"/>
    </source>
</evidence>
<dbReference type="RefSeq" id="WP_182632130.1">
    <property type="nucleotide sequence ID" value="NZ_JAALDM010000118.1"/>
</dbReference>
<proteinExistence type="predicted"/>